<proteinExistence type="inferred from homology"/>
<dbReference type="CTD" id="55174"/>
<evidence type="ECO:0000313" key="5">
    <source>
        <dbReference type="EMBL" id="MBY05294.1"/>
    </source>
</evidence>
<dbReference type="RefSeq" id="XP_064471231.1">
    <property type="nucleotide sequence ID" value="XM_064615161.1"/>
</dbReference>
<dbReference type="GeneID" id="135385696"/>
<organism evidence="5">
    <name type="scientific">Ornithodoros turicata</name>
    <dbReference type="NCBI Taxonomy" id="34597"/>
    <lineage>
        <taxon>Eukaryota</taxon>
        <taxon>Metazoa</taxon>
        <taxon>Ecdysozoa</taxon>
        <taxon>Arthropoda</taxon>
        <taxon>Chelicerata</taxon>
        <taxon>Arachnida</taxon>
        <taxon>Acari</taxon>
        <taxon>Parasitiformes</taxon>
        <taxon>Ixodida</taxon>
        <taxon>Ixodoidea</taxon>
        <taxon>Argasidae</taxon>
        <taxon>Ornithodorinae</taxon>
        <taxon>Ornithodoros</taxon>
    </lineage>
</organism>
<dbReference type="GO" id="GO:0032039">
    <property type="term" value="C:integrator complex"/>
    <property type="evidence" value="ECO:0007669"/>
    <property type="project" value="InterPro"/>
</dbReference>
<evidence type="ECO:0000256" key="3">
    <source>
        <dbReference type="ARBA" id="ARBA00016811"/>
    </source>
</evidence>
<dbReference type="PRINTS" id="PR02106">
    <property type="entry name" value="INTSUBUNIT10"/>
</dbReference>
<keyword evidence="4" id="KW-0539">Nucleus</keyword>
<dbReference type="PANTHER" id="PTHR16055">
    <property type="entry name" value="INTEGRATOR COMPLEX SUBUNIT 10"/>
    <property type="match status" value="1"/>
</dbReference>
<comment type="subcellular location">
    <subcellularLocation>
        <location evidence="1">Nucleus</location>
    </subcellularLocation>
</comment>
<dbReference type="Pfam" id="PF21045">
    <property type="entry name" value="INT10"/>
    <property type="match status" value="1"/>
</dbReference>
<evidence type="ECO:0000256" key="2">
    <source>
        <dbReference type="ARBA" id="ARBA00010391"/>
    </source>
</evidence>
<dbReference type="InterPro" id="IPR026164">
    <property type="entry name" value="Int_cplx_su10"/>
</dbReference>
<name>A0A2R5L6Z7_9ACAR</name>
<dbReference type="GO" id="GO:0016180">
    <property type="term" value="P:snRNA processing"/>
    <property type="evidence" value="ECO:0007669"/>
    <property type="project" value="InterPro"/>
</dbReference>
<evidence type="ECO:0000256" key="1">
    <source>
        <dbReference type="ARBA" id="ARBA00004123"/>
    </source>
</evidence>
<protein>
    <recommendedName>
        <fullName evidence="3">Integrator complex subunit 10</fullName>
    </recommendedName>
</protein>
<evidence type="ECO:0000256" key="4">
    <source>
        <dbReference type="ARBA" id="ARBA00023242"/>
    </source>
</evidence>
<dbReference type="PANTHER" id="PTHR16055:SF2">
    <property type="entry name" value="INTEGRATOR COMPLEX SUBUNIT 10"/>
    <property type="match status" value="1"/>
</dbReference>
<accession>A0A2R5L6Z7</accession>
<sequence length="689" mass="78429">MAPGSASATKESDTDEEYLISMARCCQKNDTFSTKSWILTAKTLFPDNFGIQYEAYCLAKDNGNTKEASNYLEEMFRKFTTEHRLWDEVYKIANALRADALDAEAVFLKDMFSHLPTASQHDILLSIAEHCMDTAEHCCLMLLLLQKFPEKVAEHGLKLIDTLQMAEKHSHCQSPVNQFRKLLVCDVAPLVLKAGMELPAKQTFRLIHKCIEFYVAYIHTPSSPTKLKLDFPSKSCTENEPSSASLEADLWAQLFSFMATAGYRLHWELSDLLTDPMVACTDAQWQRAKSLLVARNLPADYSVSGEGEDAYAAQHKQVFYCTVIRFLHSLYNYGKCVNPSWFPGSSSANAVRCILIEAVRWLSTQTEQPKQKKRKVDADKEMEPPSLTVSKCVTPETAVLLTQSFLTAIKCWSILQYLKKELARLSQQIHMEEWPWFQCFLIDSLMYQEQYKEGINKLFKVVEGTADAAITNKANLQLASCFYSLGDYSTACSKLLEVVCSLPETSVAAAPTSYHPPEALPRKSERKLVFLCYDRSEILRYCMKALITCFKEKVLAQFSEDDLALGHLIVMAQYDWPEEEQLFLKLLEIIKKQGTFCYSLFFNYIINADMLEEFMYMTTSNGGNVVLDLLPSSTTQVGRQRAVTRGVNKGAKEDLKLAMEKQMTRSEDDMEQLLIQFIQEERDLLQQQL</sequence>
<reference evidence="5" key="1">
    <citation type="submission" date="2018-03" db="EMBL/GenBank/DDBJ databases">
        <title>The relapsing fever spirochete Borrelia turicatae persists in the highly oxidative environment of its soft-bodied tick vector.</title>
        <authorList>
            <person name="Bourret T.J."/>
            <person name="Boyle W.K."/>
            <person name="Valenzuela J.G."/>
            <person name="Oliveira F."/>
            <person name="Lopez J.E."/>
        </authorList>
    </citation>
    <scope>NUCLEOTIDE SEQUENCE</scope>
    <source>
        <strain evidence="5">Kansas strain/isolate</strain>
        <tissue evidence="5">Salivary glands</tissue>
    </source>
</reference>
<dbReference type="EMBL" id="GGLE01001168">
    <property type="protein sequence ID" value="MBY05294.1"/>
    <property type="molecule type" value="Transcribed_RNA"/>
</dbReference>
<dbReference type="AlphaFoldDB" id="A0A2R5L6Z7"/>
<comment type="similarity">
    <text evidence="2">Belongs to the Integrator subunit 10 family.</text>
</comment>